<evidence type="ECO:0000256" key="5">
    <source>
        <dbReference type="ARBA" id="ARBA00021843"/>
    </source>
</evidence>
<evidence type="ECO:0000256" key="8">
    <source>
        <dbReference type="ARBA" id="ARBA00022670"/>
    </source>
</evidence>
<evidence type="ECO:0000313" key="13">
    <source>
        <dbReference type="EMBL" id="MBA5636912.1"/>
    </source>
</evidence>
<dbReference type="Pfam" id="PF12697">
    <property type="entry name" value="Abhydrolase_6"/>
    <property type="match status" value="1"/>
</dbReference>
<organism evidence="13 14">
    <name type="scientific">Rugamonas brunnea</name>
    <dbReference type="NCBI Taxonomy" id="2758569"/>
    <lineage>
        <taxon>Bacteria</taxon>
        <taxon>Pseudomonadati</taxon>
        <taxon>Pseudomonadota</taxon>
        <taxon>Betaproteobacteria</taxon>
        <taxon>Burkholderiales</taxon>
        <taxon>Oxalobacteraceae</taxon>
        <taxon>Telluria group</taxon>
        <taxon>Rugamonas</taxon>
    </lineage>
</organism>
<dbReference type="EC" id="3.4.11.5" evidence="4"/>
<sequence length="382" mass="43053">MKLAWLGLLLMCMNMAQAETPSAPTAPPAQADAAQVAKDAANYRKARQAVADLEKISAPSGIQETYKTMIGGVEQWLNVRGQDRDQPMILFVHGGPAAPAMPTIWQYQRPIEEYFTVVNWDQRGAGKSYAETDPNVVGDTIHIPRYIDDAIEVAEFLRKKYHKDKLILMGHSWGTVVAMGAALKRPDLFYAYVGMGQVISVRENEGVSFDYALQQAKAHNNTEALKELQSIAPYPGNQPITRERIILARKWPQYYGGMTAYRNESDYYFDGPLLSPEYTAADVHNIDRGNLLTLGRLLPEFVQVDYSPVRSFPIPVIMFMGRHDYTTPSEPTARWLAQVKAPYKQGVWFEHAAHMIPWEEPGKVLVSLLRYVRPLAEPARKK</sequence>
<keyword evidence="7" id="KW-0963">Cytoplasm</keyword>
<dbReference type="Proteomes" id="UP000534388">
    <property type="component" value="Unassembled WGS sequence"/>
</dbReference>
<dbReference type="InterPro" id="IPR002410">
    <property type="entry name" value="Peptidase_S33"/>
</dbReference>
<dbReference type="SUPFAM" id="SSF53474">
    <property type="entry name" value="alpha/beta-Hydrolases"/>
    <property type="match status" value="1"/>
</dbReference>
<evidence type="ECO:0000256" key="1">
    <source>
        <dbReference type="ARBA" id="ARBA00001585"/>
    </source>
</evidence>
<dbReference type="PRINTS" id="PR00793">
    <property type="entry name" value="PROAMNOPTASE"/>
</dbReference>
<dbReference type="AlphaFoldDB" id="A0A7W2IBG1"/>
<evidence type="ECO:0000256" key="10">
    <source>
        <dbReference type="ARBA" id="ARBA00029605"/>
    </source>
</evidence>
<reference evidence="13 14" key="1">
    <citation type="submission" date="2020-07" db="EMBL/GenBank/DDBJ databases">
        <title>Novel species isolated from subtropical streams in China.</title>
        <authorList>
            <person name="Lu H."/>
        </authorList>
    </citation>
    <scope>NUCLEOTIDE SEQUENCE [LARGE SCALE GENOMIC DNA]</scope>
    <source>
        <strain evidence="13 14">LX20W</strain>
    </source>
</reference>
<keyword evidence="6" id="KW-0031">Aminopeptidase</keyword>
<keyword evidence="9 13" id="KW-0378">Hydrolase</keyword>
<comment type="similarity">
    <text evidence="3">Belongs to the peptidase S33 family.</text>
</comment>
<gene>
    <name evidence="13" type="ORF">H3H37_07585</name>
</gene>
<dbReference type="GO" id="GO:0006508">
    <property type="term" value="P:proteolysis"/>
    <property type="evidence" value="ECO:0007669"/>
    <property type="project" value="UniProtKB-KW"/>
</dbReference>
<dbReference type="InterPro" id="IPR000073">
    <property type="entry name" value="AB_hydrolase_1"/>
</dbReference>
<name>A0A7W2IBG1_9BURK</name>
<dbReference type="EMBL" id="JACEZT010000004">
    <property type="protein sequence ID" value="MBA5636912.1"/>
    <property type="molecule type" value="Genomic_DNA"/>
</dbReference>
<dbReference type="GO" id="GO:0005737">
    <property type="term" value="C:cytoplasm"/>
    <property type="evidence" value="ECO:0007669"/>
    <property type="project" value="UniProtKB-SubCell"/>
</dbReference>
<evidence type="ECO:0000313" key="14">
    <source>
        <dbReference type="Proteomes" id="UP000534388"/>
    </source>
</evidence>
<comment type="subcellular location">
    <subcellularLocation>
        <location evidence="2">Cytoplasm</location>
    </subcellularLocation>
</comment>
<feature type="chain" id="PRO_5031138526" description="Proline iminopeptidase" evidence="11">
    <location>
        <begin position="19"/>
        <end position="382"/>
    </location>
</feature>
<dbReference type="PANTHER" id="PTHR43722:SF1">
    <property type="entry name" value="PROLINE IMINOPEPTIDASE"/>
    <property type="match status" value="1"/>
</dbReference>
<comment type="caution">
    <text evidence="13">The sequence shown here is derived from an EMBL/GenBank/DDBJ whole genome shotgun (WGS) entry which is preliminary data.</text>
</comment>
<evidence type="ECO:0000256" key="11">
    <source>
        <dbReference type="SAM" id="SignalP"/>
    </source>
</evidence>
<comment type="catalytic activity">
    <reaction evidence="1">
        <text>Release of N-terminal proline from a peptide.</text>
        <dbReference type="EC" id="3.4.11.5"/>
    </reaction>
</comment>
<feature type="signal peptide" evidence="11">
    <location>
        <begin position="1"/>
        <end position="18"/>
    </location>
</feature>
<protein>
    <recommendedName>
        <fullName evidence="5">Proline iminopeptidase</fullName>
        <ecNumber evidence="4">3.4.11.5</ecNumber>
    </recommendedName>
    <alternativeName>
        <fullName evidence="10">Prolyl aminopeptidase</fullName>
    </alternativeName>
</protein>
<evidence type="ECO:0000259" key="12">
    <source>
        <dbReference type="Pfam" id="PF12697"/>
    </source>
</evidence>
<evidence type="ECO:0000256" key="6">
    <source>
        <dbReference type="ARBA" id="ARBA00022438"/>
    </source>
</evidence>
<keyword evidence="14" id="KW-1185">Reference proteome</keyword>
<proteinExistence type="inferred from homology"/>
<evidence type="ECO:0000256" key="7">
    <source>
        <dbReference type="ARBA" id="ARBA00022490"/>
    </source>
</evidence>
<evidence type="ECO:0000256" key="3">
    <source>
        <dbReference type="ARBA" id="ARBA00010088"/>
    </source>
</evidence>
<keyword evidence="11" id="KW-0732">Signal</keyword>
<dbReference type="InterPro" id="IPR029058">
    <property type="entry name" value="AB_hydrolase_fold"/>
</dbReference>
<accession>A0A7W2IBG1</accession>
<evidence type="ECO:0000256" key="2">
    <source>
        <dbReference type="ARBA" id="ARBA00004496"/>
    </source>
</evidence>
<dbReference type="PANTHER" id="PTHR43722">
    <property type="entry name" value="PROLINE IMINOPEPTIDASE"/>
    <property type="match status" value="1"/>
</dbReference>
<keyword evidence="8" id="KW-0645">Protease</keyword>
<evidence type="ECO:0000256" key="9">
    <source>
        <dbReference type="ARBA" id="ARBA00022801"/>
    </source>
</evidence>
<dbReference type="GO" id="GO:0004177">
    <property type="term" value="F:aminopeptidase activity"/>
    <property type="evidence" value="ECO:0007669"/>
    <property type="project" value="UniProtKB-KW"/>
</dbReference>
<dbReference type="RefSeq" id="WP_182161079.1">
    <property type="nucleotide sequence ID" value="NZ_JACEZT010000004.1"/>
</dbReference>
<dbReference type="InterPro" id="IPR005944">
    <property type="entry name" value="Pro_iminopeptidase"/>
</dbReference>
<evidence type="ECO:0000256" key="4">
    <source>
        <dbReference type="ARBA" id="ARBA00012568"/>
    </source>
</evidence>
<feature type="domain" description="AB hydrolase-1" evidence="12">
    <location>
        <begin position="89"/>
        <end position="365"/>
    </location>
</feature>
<dbReference type="Gene3D" id="3.40.50.1820">
    <property type="entry name" value="alpha/beta hydrolase"/>
    <property type="match status" value="1"/>
</dbReference>